<sequence length="191" mass="21656">MFLKTTKFSLIFFTILLINVYISVKAYRYSLKNTKILVILEEIRTLESIKTPSSVLGVSSDSLNSDIRVATLKSFFRQHNSPLYDHADFIVASADKYNLDFKLVPAISMQESNACRVIPNNSYNCWGWGIYGANVTRFSSYEEAIETVSKGLKENYIDRGLISADEIMRKYTPGSNGSWAFGVETFLKILE</sequence>
<accession>A0A1F7J902</accession>
<evidence type="ECO:0008006" key="4">
    <source>
        <dbReference type="Google" id="ProtNLM"/>
    </source>
</evidence>
<proteinExistence type="predicted"/>
<reference evidence="2 3" key="1">
    <citation type="journal article" date="2016" name="Nat. Commun.">
        <title>Thousands of microbial genomes shed light on interconnected biogeochemical processes in an aquifer system.</title>
        <authorList>
            <person name="Anantharaman K."/>
            <person name="Brown C.T."/>
            <person name="Hug L.A."/>
            <person name="Sharon I."/>
            <person name="Castelle C.J."/>
            <person name="Probst A.J."/>
            <person name="Thomas B.C."/>
            <person name="Singh A."/>
            <person name="Wilkins M.J."/>
            <person name="Karaoz U."/>
            <person name="Brodie E.L."/>
            <person name="Williams K.H."/>
            <person name="Hubbard S.S."/>
            <person name="Banfield J.F."/>
        </authorList>
    </citation>
    <scope>NUCLEOTIDE SEQUENCE [LARGE SCALE GENOMIC DNA]</scope>
</reference>
<dbReference type="Proteomes" id="UP000176480">
    <property type="component" value="Unassembled WGS sequence"/>
</dbReference>
<evidence type="ECO:0000313" key="2">
    <source>
        <dbReference type="EMBL" id="OGK52091.1"/>
    </source>
</evidence>
<keyword evidence="1" id="KW-0812">Transmembrane</keyword>
<organism evidence="2 3">
    <name type="scientific">Candidatus Roizmanbacteria bacterium RIFCSPLOWO2_01_FULL_41_22</name>
    <dbReference type="NCBI Taxonomy" id="1802067"/>
    <lineage>
        <taxon>Bacteria</taxon>
        <taxon>Candidatus Roizmaniibacteriota</taxon>
    </lineage>
</organism>
<keyword evidence="1" id="KW-0472">Membrane</keyword>
<dbReference type="AlphaFoldDB" id="A0A1F7J902"/>
<gene>
    <name evidence="2" type="ORF">A2966_03830</name>
</gene>
<evidence type="ECO:0000256" key="1">
    <source>
        <dbReference type="SAM" id="Phobius"/>
    </source>
</evidence>
<name>A0A1F7J902_9BACT</name>
<feature type="transmembrane region" description="Helical" evidence="1">
    <location>
        <begin position="6"/>
        <end position="24"/>
    </location>
</feature>
<protein>
    <recommendedName>
        <fullName evidence="4">Mannosyl-glycoprotein endo-beta-N-acetylglucosamidase-like domain-containing protein</fullName>
    </recommendedName>
</protein>
<dbReference type="EMBL" id="MGAR01000015">
    <property type="protein sequence ID" value="OGK52091.1"/>
    <property type="molecule type" value="Genomic_DNA"/>
</dbReference>
<keyword evidence="1" id="KW-1133">Transmembrane helix</keyword>
<evidence type="ECO:0000313" key="3">
    <source>
        <dbReference type="Proteomes" id="UP000176480"/>
    </source>
</evidence>
<comment type="caution">
    <text evidence="2">The sequence shown here is derived from an EMBL/GenBank/DDBJ whole genome shotgun (WGS) entry which is preliminary data.</text>
</comment>
<dbReference type="STRING" id="1802067.A2966_03830"/>